<dbReference type="Pfam" id="PF01047">
    <property type="entry name" value="MarR"/>
    <property type="match status" value="1"/>
</dbReference>
<dbReference type="InterPro" id="IPR036390">
    <property type="entry name" value="WH_DNA-bd_sf"/>
</dbReference>
<dbReference type="PROSITE" id="PS50995">
    <property type="entry name" value="HTH_MARR_2"/>
    <property type="match status" value="1"/>
</dbReference>
<dbReference type="InterPro" id="IPR052526">
    <property type="entry name" value="HTH-type_Bedaq_tolerance"/>
</dbReference>
<evidence type="ECO:0000313" key="2">
    <source>
        <dbReference type="EMBL" id="NMN95022.1"/>
    </source>
</evidence>
<dbReference type="SUPFAM" id="SSF46785">
    <property type="entry name" value="Winged helix' DNA-binding domain"/>
    <property type="match status" value="1"/>
</dbReference>
<reference evidence="2 3" key="1">
    <citation type="submission" date="2019-05" db="EMBL/GenBank/DDBJ databases">
        <authorList>
            <person name="Lee S.D."/>
        </authorList>
    </citation>
    <scope>NUCLEOTIDE SEQUENCE [LARGE SCALE GENOMIC DNA]</scope>
    <source>
        <strain evidence="2 3">YC2-7</strain>
    </source>
</reference>
<dbReference type="Gene3D" id="1.10.10.10">
    <property type="entry name" value="Winged helix-like DNA-binding domain superfamily/Winged helix DNA-binding domain"/>
    <property type="match status" value="1"/>
</dbReference>
<evidence type="ECO:0000259" key="1">
    <source>
        <dbReference type="PROSITE" id="PS50995"/>
    </source>
</evidence>
<gene>
    <name evidence="2" type="ORF">FGL95_08240</name>
</gene>
<keyword evidence="3" id="KW-1185">Reference proteome</keyword>
<dbReference type="AlphaFoldDB" id="A0A848KE82"/>
<dbReference type="GO" id="GO:0003700">
    <property type="term" value="F:DNA-binding transcription factor activity"/>
    <property type="evidence" value="ECO:0007669"/>
    <property type="project" value="InterPro"/>
</dbReference>
<dbReference type="PANTHER" id="PTHR39515:SF2">
    <property type="entry name" value="HTH-TYPE TRANSCRIPTIONAL REGULATOR RV0880"/>
    <property type="match status" value="1"/>
</dbReference>
<organism evidence="2 3">
    <name type="scientific">Antrihabitans stalactiti</name>
    <dbReference type="NCBI Taxonomy" id="2584121"/>
    <lineage>
        <taxon>Bacteria</taxon>
        <taxon>Bacillati</taxon>
        <taxon>Actinomycetota</taxon>
        <taxon>Actinomycetes</taxon>
        <taxon>Mycobacteriales</taxon>
        <taxon>Nocardiaceae</taxon>
        <taxon>Antrihabitans</taxon>
    </lineage>
</organism>
<feature type="domain" description="HTH marR-type" evidence="1">
    <location>
        <begin position="9"/>
        <end position="143"/>
    </location>
</feature>
<dbReference type="SMART" id="SM00347">
    <property type="entry name" value="HTH_MARR"/>
    <property type="match status" value="1"/>
</dbReference>
<protein>
    <submittedName>
        <fullName evidence="2">MarR family transcriptional regulator</fullName>
    </submittedName>
</protein>
<accession>A0A848KE82</accession>
<dbReference type="PANTHER" id="PTHR39515">
    <property type="entry name" value="CONSERVED PROTEIN"/>
    <property type="match status" value="1"/>
</dbReference>
<comment type="caution">
    <text evidence="2">The sequence shown here is derived from an EMBL/GenBank/DDBJ whole genome shotgun (WGS) entry which is preliminary data.</text>
</comment>
<dbReference type="Proteomes" id="UP000535543">
    <property type="component" value="Unassembled WGS sequence"/>
</dbReference>
<reference evidence="2 3" key="2">
    <citation type="submission" date="2020-06" db="EMBL/GenBank/DDBJ databases">
        <title>Antribacter stalactiti gen. nov., sp. nov., a new member of the family Nacardiaceae isolated from a cave.</title>
        <authorList>
            <person name="Kim I.S."/>
        </authorList>
    </citation>
    <scope>NUCLEOTIDE SEQUENCE [LARGE SCALE GENOMIC DNA]</scope>
    <source>
        <strain evidence="2 3">YC2-7</strain>
    </source>
</reference>
<dbReference type="InterPro" id="IPR036388">
    <property type="entry name" value="WH-like_DNA-bd_sf"/>
</dbReference>
<name>A0A848KE82_9NOCA</name>
<proteinExistence type="predicted"/>
<dbReference type="EMBL" id="VCQU01000002">
    <property type="protein sequence ID" value="NMN95022.1"/>
    <property type="molecule type" value="Genomic_DNA"/>
</dbReference>
<sequence>MSVTSSTDRPELRDLIVDLVTSSARFTRQATALAADGRPKALTRALSLLDEHGELRVSEFARIDRCSQPSATAVVRKLHALGLVDRTTDPDDSRAVLVAINDAGRQWLTESRNSIGDALAPRFAHLEPEQIRRLTEGLQELRDVLKTTDLN</sequence>
<dbReference type="RefSeq" id="WP_169585727.1">
    <property type="nucleotide sequence ID" value="NZ_VCQU01000002.1"/>
</dbReference>
<evidence type="ECO:0000313" key="3">
    <source>
        <dbReference type="Proteomes" id="UP000535543"/>
    </source>
</evidence>
<dbReference type="InterPro" id="IPR000835">
    <property type="entry name" value="HTH_MarR-typ"/>
</dbReference>